<proteinExistence type="predicted"/>
<dbReference type="GeneID" id="95776758"/>
<accession>A0A4Q1RBL3</accession>
<organism evidence="2 3">
    <name type="scientific">Streptomyces sioyaensis</name>
    <dbReference type="NCBI Taxonomy" id="67364"/>
    <lineage>
        <taxon>Bacteria</taxon>
        <taxon>Bacillati</taxon>
        <taxon>Actinomycetota</taxon>
        <taxon>Actinomycetes</taxon>
        <taxon>Kitasatosporales</taxon>
        <taxon>Streptomycetaceae</taxon>
        <taxon>Streptomyces</taxon>
    </lineage>
</organism>
<dbReference type="RefSeq" id="WP_129244286.1">
    <property type="nucleotide sequence ID" value="NZ_JABZEL010000008.1"/>
</dbReference>
<dbReference type="EMBL" id="SDIF01000003">
    <property type="protein sequence ID" value="RXS70906.1"/>
    <property type="molecule type" value="Genomic_DNA"/>
</dbReference>
<evidence type="ECO:0000313" key="3">
    <source>
        <dbReference type="Proteomes" id="UP000289482"/>
    </source>
</evidence>
<keyword evidence="3" id="KW-1185">Reference proteome</keyword>
<feature type="region of interest" description="Disordered" evidence="1">
    <location>
        <begin position="188"/>
        <end position="214"/>
    </location>
</feature>
<evidence type="ECO:0000256" key="1">
    <source>
        <dbReference type="SAM" id="MobiDB-lite"/>
    </source>
</evidence>
<protein>
    <submittedName>
        <fullName evidence="2">Uncharacterized protein</fullName>
    </submittedName>
</protein>
<evidence type="ECO:0000313" key="2">
    <source>
        <dbReference type="EMBL" id="RXS70906.1"/>
    </source>
</evidence>
<dbReference type="Proteomes" id="UP000289482">
    <property type="component" value="Unassembled WGS sequence"/>
</dbReference>
<sequence>MPMLGKERARPASGDAAGRAVEFALAAWLLVTVVSHHPHQIFDRLRPYDKAGLLIPNWRFFAPFPAQHDFHVLYRTLSVSDQESPWQAASRINRRKWSQVFWFPGRRQEKAVFDICHELVGTAPENIQMSTTPAARLLSDFVLRHIKEHDAEWPGITGFQFLVARYSGHDDSEDPQYDFVSPFVPLTEADRHEGGTKGHAGRPYDRTERREGAA</sequence>
<reference evidence="2 3" key="1">
    <citation type="submission" date="2019-01" db="EMBL/GenBank/DDBJ databases">
        <title>Draft genome sequences of the type strain Streptomyces sioyaensis DSM 40032 and its novel strain, TM32, a thermotolerant antibiotics-producing actinobacterium.</title>
        <authorList>
            <person name="Nakaew N."/>
            <person name="Lumyong S."/>
            <person name="Sloan W.T."/>
            <person name="Sungthong R."/>
        </authorList>
    </citation>
    <scope>NUCLEOTIDE SEQUENCE [LARGE SCALE GENOMIC DNA]</scope>
    <source>
        <strain evidence="2 3">DSM 40032</strain>
    </source>
</reference>
<dbReference type="AlphaFoldDB" id="A0A4Q1RBL3"/>
<name>A0A4Q1RBL3_9ACTN</name>
<comment type="caution">
    <text evidence="2">The sequence shown here is derived from an EMBL/GenBank/DDBJ whole genome shotgun (WGS) entry which is preliminary data.</text>
</comment>
<gene>
    <name evidence="2" type="ORF">EST54_01915</name>
</gene>